<evidence type="ECO:0000256" key="5">
    <source>
        <dbReference type="SAM" id="Phobius"/>
    </source>
</evidence>
<dbReference type="FunFam" id="1.20.1740.10:FF:000052">
    <property type="entry name" value="Lysine histidine transporter-like 3"/>
    <property type="match status" value="1"/>
</dbReference>
<proteinExistence type="predicted"/>
<feature type="transmembrane region" description="Helical" evidence="5">
    <location>
        <begin position="135"/>
        <end position="155"/>
    </location>
</feature>
<dbReference type="PANTHER" id="PTHR22950">
    <property type="entry name" value="AMINO ACID TRANSPORTER"/>
    <property type="match status" value="1"/>
</dbReference>
<dbReference type="EMBL" id="JAKKPZ010000174">
    <property type="protein sequence ID" value="KAI1699579.1"/>
    <property type="molecule type" value="Genomic_DNA"/>
</dbReference>
<dbReference type="Proteomes" id="UP001201812">
    <property type="component" value="Unassembled WGS sequence"/>
</dbReference>
<feature type="transmembrane region" description="Helical" evidence="5">
    <location>
        <begin position="197"/>
        <end position="220"/>
    </location>
</feature>
<reference evidence="7" key="1">
    <citation type="submission" date="2022-01" db="EMBL/GenBank/DDBJ databases">
        <title>Genome Sequence Resource for Two Populations of Ditylenchus destructor, the Migratory Endoparasitic Phytonematode.</title>
        <authorList>
            <person name="Zhang H."/>
            <person name="Lin R."/>
            <person name="Xie B."/>
        </authorList>
    </citation>
    <scope>NUCLEOTIDE SEQUENCE</scope>
    <source>
        <strain evidence="7">BazhouSP</strain>
    </source>
</reference>
<keyword evidence="8" id="KW-1185">Reference proteome</keyword>
<comment type="subcellular location">
    <subcellularLocation>
        <location evidence="1">Membrane</location>
        <topology evidence="1">Multi-pass membrane protein</topology>
    </subcellularLocation>
</comment>
<feature type="transmembrane region" description="Helical" evidence="5">
    <location>
        <begin position="355"/>
        <end position="375"/>
    </location>
</feature>
<dbReference type="Gene3D" id="1.20.1740.10">
    <property type="entry name" value="Amino acid/polyamine transporter I"/>
    <property type="match status" value="1"/>
</dbReference>
<evidence type="ECO:0000313" key="8">
    <source>
        <dbReference type="Proteomes" id="UP001201812"/>
    </source>
</evidence>
<feature type="transmembrane region" description="Helical" evidence="5">
    <location>
        <begin position="381"/>
        <end position="402"/>
    </location>
</feature>
<organism evidence="7 8">
    <name type="scientific">Ditylenchus destructor</name>
    <dbReference type="NCBI Taxonomy" id="166010"/>
    <lineage>
        <taxon>Eukaryota</taxon>
        <taxon>Metazoa</taxon>
        <taxon>Ecdysozoa</taxon>
        <taxon>Nematoda</taxon>
        <taxon>Chromadorea</taxon>
        <taxon>Rhabditida</taxon>
        <taxon>Tylenchina</taxon>
        <taxon>Tylenchomorpha</taxon>
        <taxon>Sphaerularioidea</taxon>
        <taxon>Anguinidae</taxon>
        <taxon>Anguininae</taxon>
        <taxon>Ditylenchus</taxon>
    </lineage>
</organism>
<feature type="transmembrane region" description="Helical" evidence="5">
    <location>
        <begin position="78"/>
        <end position="99"/>
    </location>
</feature>
<evidence type="ECO:0000256" key="2">
    <source>
        <dbReference type="ARBA" id="ARBA00022692"/>
    </source>
</evidence>
<dbReference type="AlphaFoldDB" id="A0AAD4QZB8"/>
<feature type="transmembrane region" description="Helical" evidence="5">
    <location>
        <begin position="316"/>
        <end position="334"/>
    </location>
</feature>
<dbReference type="PANTHER" id="PTHR22950:SF703">
    <property type="entry name" value="AMINO ACID TRANSPORTER TRANSMEMBRANE DOMAIN-CONTAINING PROTEIN"/>
    <property type="match status" value="1"/>
</dbReference>
<name>A0AAD4QZB8_9BILA</name>
<feature type="transmembrane region" description="Helical" evidence="5">
    <location>
        <begin position="240"/>
        <end position="261"/>
    </location>
</feature>
<feature type="transmembrane region" description="Helical" evidence="5">
    <location>
        <begin position="434"/>
        <end position="461"/>
    </location>
</feature>
<keyword evidence="4 5" id="KW-0472">Membrane</keyword>
<protein>
    <submittedName>
        <fullName evidence="7">Transmembrane amino acid transporter protein domain-containing protein</fullName>
    </submittedName>
</protein>
<keyword evidence="2 5" id="KW-0812">Transmembrane</keyword>
<gene>
    <name evidence="7" type="ORF">DdX_17230</name>
</gene>
<dbReference type="GO" id="GO:0005774">
    <property type="term" value="C:vacuolar membrane"/>
    <property type="evidence" value="ECO:0007669"/>
    <property type="project" value="TreeGrafter"/>
</dbReference>
<evidence type="ECO:0000256" key="3">
    <source>
        <dbReference type="ARBA" id="ARBA00022989"/>
    </source>
</evidence>
<feature type="domain" description="Amino acid transporter transmembrane" evidence="6">
    <location>
        <begin position="48"/>
        <end position="412"/>
    </location>
</feature>
<comment type="caution">
    <text evidence="7">The sequence shown here is derived from an EMBL/GenBank/DDBJ whole genome shotgun (WGS) entry which is preliminary data.</text>
</comment>
<dbReference type="GO" id="GO:0015179">
    <property type="term" value="F:L-amino acid transmembrane transporter activity"/>
    <property type="evidence" value="ECO:0007669"/>
    <property type="project" value="TreeGrafter"/>
</dbReference>
<accession>A0AAD4QZB8</accession>
<dbReference type="InterPro" id="IPR013057">
    <property type="entry name" value="AA_transpt_TM"/>
</dbReference>
<keyword evidence="3 5" id="KW-1133">Transmembrane helix</keyword>
<dbReference type="Pfam" id="PF01490">
    <property type="entry name" value="Aa_trans"/>
    <property type="match status" value="1"/>
</dbReference>
<evidence type="ECO:0000256" key="1">
    <source>
        <dbReference type="ARBA" id="ARBA00004141"/>
    </source>
</evidence>
<sequence length="515" mass="57233">MLKNGNAVSDSSAYEKTKLGEWSTRMVHPEKLGDYFLKGGELVRRVGIHWLLASFLICADIAGSGIVALPIAMTKMSFWLGIVMLSLAATAAISSAVMLGESWTILIRRFPVYRTHTRKPYSELAQRALGAKMRIVVSVFVNFTQFGATTVFLLLSARNVSEMLSGFFHLHLDYCIMILAVALFIFPITLLKSPKDFWGVIVGGMLSTIVAMFLIMLGSVLDWGTCRPHQELPPLKVNNVLAALGTILFTYGGHSAFPTVQHDMKRPSDFRKSALFAVTGVSVLNIMLSIFSVLTYGDSLRDSVISSIQTFWIQQALLLMITVHCVMTVTLIINPLNQSAEEFFKIPQVFTIKRVVVRACTLGVCVFVAESIPNFGSVLELIGASTVTTTSFTFPCLFYIYLAAGEKKSLEREHFGNQEPLTFREMIQRTSWRTLILAGILIGVSALIGIISTITAINGIVNDHFEPPCYLKFLFKPENTTKTGYLHCCGHEQAVTRITKYPHDEVCIKPDFNYY</sequence>
<feature type="transmembrane region" description="Helical" evidence="5">
    <location>
        <begin position="48"/>
        <end position="72"/>
    </location>
</feature>
<feature type="transmembrane region" description="Helical" evidence="5">
    <location>
        <begin position="167"/>
        <end position="190"/>
    </location>
</feature>
<evidence type="ECO:0000313" key="7">
    <source>
        <dbReference type="EMBL" id="KAI1699579.1"/>
    </source>
</evidence>
<evidence type="ECO:0000256" key="4">
    <source>
        <dbReference type="ARBA" id="ARBA00023136"/>
    </source>
</evidence>
<feature type="transmembrane region" description="Helical" evidence="5">
    <location>
        <begin position="273"/>
        <end position="296"/>
    </location>
</feature>
<evidence type="ECO:0000259" key="6">
    <source>
        <dbReference type="Pfam" id="PF01490"/>
    </source>
</evidence>